<feature type="compositionally biased region" description="Polar residues" evidence="1">
    <location>
        <begin position="169"/>
        <end position="194"/>
    </location>
</feature>
<feature type="compositionally biased region" description="Low complexity" evidence="1">
    <location>
        <begin position="264"/>
        <end position="277"/>
    </location>
</feature>
<feature type="transmembrane region" description="Helical" evidence="2">
    <location>
        <begin position="70"/>
        <end position="90"/>
    </location>
</feature>
<feature type="region of interest" description="Disordered" evidence="1">
    <location>
        <begin position="368"/>
        <end position="430"/>
    </location>
</feature>
<protein>
    <recommendedName>
        <fullName evidence="5">Transmembrane protein</fullName>
    </recommendedName>
</protein>
<evidence type="ECO:0008006" key="5">
    <source>
        <dbReference type="Google" id="ProtNLM"/>
    </source>
</evidence>
<feature type="compositionally biased region" description="Basic and acidic residues" evidence="1">
    <location>
        <begin position="98"/>
        <end position="114"/>
    </location>
</feature>
<keyword evidence="2" id="KW-0472">Membrane</keyword>
<dbReference type="EMBL" id="HG712975">
    <property type="protein sequence ID" value="CDJ51675.1"/>
    <property type="molecule type" value="Genomic_DNA"/>
</dbReference>
<feature type="region of interest" description="Disordered" evidence="1">
    <location>
        <begin position="137"/>
        <end position="156"/>
    </location>
</feature>
<feature type="region of interest" description="Disordered" evidence="1">
    <location>
        <begin position="164"/>
        <end position="350"/>
    </location>
</feature>
<keyword evidence="4" id="KW-1185">Reference proteome</keyword>
<feature type="compositionally biased region" description="Polar residues" evidence="1">
    <location>
        <begin position="253"/>
        <end position="263"/>
    </location>
</feature>
<evidence type="ECO:0000313" key="3">
    <source>
        <dbReference type="EMBL" id="CDJ51675.1"/>
    </source>
</evidence>
<reference evidence="3" key="1">
    <citation type="submission" date="2013-10" db="EMBL/GenBank/DDBJ databases">
        <title>Genomic analysis of the causative agents of coccidiosis in chickens.</title>
        <authorList>
            <person name="Reid A.J."/>
            <person name="Blake D."/>
            <person name="Billington K."/>
            <person name="Browne H."/>
            <person name="Dunn M."/>
            <person name="Hung S."/>
            <person name="Kawahara F."/>
            <person name="Miranda-Saavedra D."/>
            <person name="Mourier T."/>
            <person name="Nagra H."/>
            <person name="Otto T.D."/>
            <person name="Rawlings N."/>
            <person name="Sanchez A."/>
            <person name="Sanders M."/>
            <person name="Subramaniam C."/>
            <person name="Tay Y."/>
            <person name="Dear P."/>
            <person name="Doerig C."/>
            <person name="Gruber A."/>
            <person name="Parkinson J."/>
            <person name="Shirley M."/>
            <person name="Wan K.L."/>
            <person name="Berriman M."/>
            <person name="Tomley F."/>
            <person name="Pain A."/>
        </authorList>
    </citation>
    <scope>NUCLEOTIDE SEQUENCE [LARGE SCALE GENOMIC DNA]</scope>
    <source>
        <strain evidence="3">Houghton</strain>
    </source>
</reference>
<keyword evidence="2" id="KW-1133">Transmembrane helix</keyword>
<feature type="compositionally biased region" description="Low complexity" evidence="1">
    <location>
        <begin position="508"/>
        <end position="535"/>
    </location>
</feature>
<dbReference type="AlphaFoldDB" id="U6LV49"/>
<feature type="compositionally biased region" description="Basic and acidic residues" evidence="1">
    <location>
        <begin position="199"/>
        <end position="213"/>
    </location>
</feature>
<feature type="region of interest" description="Disordered" evidence="1">
    <location>
        <begin position="98"/>
        <end position="122"/>
    </location>
</feature>
<gene>
    <name evidence="3" type="ORF">EBH_0001500</name>
</gene>
<feature type="compositionally biased region" description="Basic and acidic residues" evidence="1">
    <location>
        <begin position="629"/>
        <end position="642"/>
    </location>
</feature>
<sequence>MLPAAALDGPGDQREGESLKLSPLHLKNEFIFKGEFPATASPEAVQGSGGPVVPPDELGRPRHTRTRKRSLLVSMAASMPLLALLMILSLCRAAHLRDRSRGATPRRLSERTGEGTDDSEQSVLDECLALEEDLGISHAGEPSSSQDGGPGGFDDLVSSLLRAAAAGQSAHQVQSAHGGEASSSPTPTGSSQMPPSEMSRGEQSEQRLQESEHAGGTYFDLDSSSTSGGGGGFWGRIPALDPDAWLETIPDINESQGQQEQQISDGSSPSGSGSGDSFDMTRFAISPSPPTSPAGEHGSAGEGEHSSSRRSGWLPIMSPSPEREHGWAAYPSSTASLPAPHGGSGFGDRSPGVGVNAWLEGIYDITGGQRQQEQQVQQGPSYSGSGSGILMDGERRFAGLPSAVHAPDQQHISASEGAHGEGDPFVQLPVPSRGDQRVVVLEHGRGPHSYAHSFGEDTGRRAFLDPDAWLEGISDISGGQGQQEQWSQGASSSPDSGSGESRGGGGSTTASASSHYSPGEKYSSAGEGYSSSGHSFMRLLGLSPREQGFLERRFGEAAHSPSTSSGDGDVGGGQPALDPDAWLEGIADITEVQRQQQQRKQTESSSSESSGESRGGDGSTTLTASSPHTSEEERERAREDEEFKSHPFVRLPVLEEGLVVREFDVTVLSGERRKYWPVVCILKTIRRLFLQPTLGQSDVNTLMTALEDLVYSSLANVKKNKLHPTSSLFLPSLGKYFIAFDYLVSARQILGPYLRAEEWWESFISCFDLDFPMYKYIPVNKHSRHTTAVRKILANRLLEVMQIYRRGRRPPLRTVIELKRLLLCSPYTHKRFLEGKWDEWREDEEEPFARGHRPK</sequence>
<evidence type="ECO:0000256" key="2">
    <source>
        <dbReference type="SAM" id="Phobius"/>
    </source>
</evidence>
<name>U6LV49_9EIME</name>
<dbReference type="Proteomes" id="UP000030750">
    <property type="component" value="Unassembled WGS sequence"/>
</dbReference>
<dbReference type="OrthoDB" id="349779at2759"/>
<feature type="compositionally biased region" description="Low complexity" evidence="1">
    <location>
        <begin position="368"/>
        <end position="384"/>
    </location>
</feature>
<feature type="compositionally biased region" description="Low complexity" evidence="1">
    <location>
        <begin position="472"/>
        <end position="499"/>
    </location>
</feature>
<evidence type="ECO:0000256" key="1">
    <source>
        <dbReference type="SAM" id="MobiDB-lite"/>
    </source>
</evidence>
<organism evidence="3 4">
    <name type="scientific">Eimeria brunetti</name>
    <dbReference type="NCBI Taxonomy" id="51314"/>
    <lineage>
        <taxon>Eukaryota</taxon>
        <taxon>Sar</taxon>
        <taxon>Alveolata</taxon>
        <taxon>Apicomplexa</taxon>
        <taxon>Conoidasida</taxon>
        <taxon>Coccidia</taxon>
        <taxon>Eucoccidiorida</taxon>
        <taxon>Eimeriorina</taxon>
        <taxon>Eimeriidae</taxon>
        <taxon>Eimeria</taxon>
    </lineage>
</organism>
<keyword evidence="2" id="KW-0812">Transmembrane</keyword>
<reference evidence="3" key="2">
    <citation type="submission" date="2013-10" db="EMBL/GenBank/DDBJ databases">
        <authorList>
            <person name="Aslett M."/>
        </authorList>
    </citation>
    <scope>NUCLEOTIDE SEQUENCE [LARGE SCALE GENOMIC DNA]</scope>
    <source>
        <strain evidence="3">Houghton</strain>
    </source>
</reference>
<evidence type="ECO:0000313" key="4">
    <source>
        <dbReference type="Proteomes" id="UP000030750"/>
    </source>
</evidence>
<feature type="region of interest" description="Disordered" evidence="1">
    <location>
        <begin position="592"/>
        <end position="642"/>
    </location>
</feature>
<feature type="compositionally biased region" description="Low complexity" evidence="1">
    <location>
        <begin position="592"/>
        <end position="612"/>
    </location>
</feature>
<accession>U6LV49</accession>
<feature type="region of interest" description="Disordered" evidence="1">
    <location>
        <begin position="42"/>
        <end position="66"/>
    </location>
</feature>
<feature type="region of interest" description="Disordered" evidence="1">
    <location>
        <begin position="472"/>
        <end position="535"/>
    </location>
</feature>
<feature type="region of interest" description="Disordered" evidence="1">
    <location>
        <begin position="547"/>
        <end position="580"/>
    </location>
</feature>
<proteinExistence type="predicted"/>
<dbReference type="VEuPathDB" id="ToxoDB:EBH_0001500"/>